<protein>
    <submittedName>
        <fullName evidence="2">Uncharacterized protein</fullName>
    </submittedName>
</protein>
<sequence length="127" mass="14744">MNPSSLKMLAQLKLHMLQGTNSILRKRKAPSDNSNSVFLNSEYKNMMAYDRFQNPSDLEEFERGNLPSDEQSPVSTSRENAWMETIFDFDLWEKDNQPQDVIVVSDHEQTEEADCDWDPTDVWVPNS</sequence>
<feature type="region of interest" description="Disordered" evidence="1">
    <location>
        <begin position="59"/>
        <end position="79"/>
    </location>
</feature>
<reference evidence="2 3" key="1">
    <citation type="submission" date="2019-05" db="EMBL/GenBank/DDBJ databases">
        <title>Emergence of the Ug99 lineage of the wheat stem rust pathogen through somatic hybridization.</title>
        <authorList>
            <person name="Li F."/>
            <person name="Upadhyaya N.M."/>
            <person name="Sperschneider J."/>
            <person name="Matny O."/>
            <person name="Nguyen-Phuc H."/>
            <person name="Mago R."/>
            <person name="Raley C."/>
            <person name="Miller M.E."/>
            <person name="Silverstein K.A.T."/>
            <person name="Henningsen E."/>
            <person name="Hirsch C.D."/>
            <person name="Visser B."/>
            <person name="Pretorius Z.A."/>
            <person name="Steffenson B.J."/>
            <person name="Schwessinger B."/>
            <person name="Dodds P.N."/>
            <person name="Figueroa M."/>
        </authorList>
    </citation>
    <scope>NUCLEOTIDE SEQUENCE [LARGE SCALE GENOMIC DNA]</scope>
    <source>
        <strain evidence="2">21-0</strain>
    </source>
</reference>
<accession>A0A5B0P0R7</accession>
<name>A0A5B0P0R7_PUCGR</name>
<dbReference type="OrthoDB" id="2506060at2759"/>
<comment type="caution">
    <text evidence="2">The sequence shown here is derived from an EMBL/GenBank/DDBJ whole genome shotgun (WGS) entry which is preliminary data.</text>
</comment>
<dbReference type="AlphaFoldDB" id="A0A5B0P0R7"/>
<feature type="region of interest" description="Disordered" evidence="1">
    <location>
        <begin position="107"/>
        <end position="127"/>
    </location>
</feature>
<evidence type="ECO:0000313" key="3">
    <source>
        <dbReference type="Proteomes" id="UP000324748"/>
    </source>
</evidence>
<feature type="compositionally biased region" description="Polar residues" evidence="1">
    <location>
        <begin position="68"/>
        <end position="79"/>
    </location>
</feature>
<dbReference type="EMBL" id="VSWC01000079">
    <property type="protein sequence ID" value="KAA1094502.1"/>
    <property type="molecule type" value="Genomic_DNA"/>
</dbReference>
<gene>
    <name evidence="2" type="ORF">PGT21_023513</name>
</gene>
<proteinExistence type="predicted"/>
<evidence type="ECO:0000313" key="2">
    <source>
        <dbReference type="EMBL" id="KAA1094502.1"/>
    </source>
</evidence>
<keyword evidence="3" id="KW-1185">Reference proteome</keyword>
<dbReference type="Proteomes" id="UP000324748">
    <property type="component" value="Unassembled WGS sequence"/>
</dbReference>
<evidence type="ECO:0000256" key="1">
    <source>
        <dbReference type="SAM" id="MobiDB-lite"/>
    </source>
</evidence>
<organism evidence="2 3">
    <name type="scientific">Puccinia graminis f. sp. tritici</name>
    <dbReference type="NCBI Taxonomy" id="56615"/>
    <lineage>
        <taxon>Eukaryota</taxon>
        <taxon>Fungi</taxon>
        <taxon>Dikarya</taxon>
        <taxon>Basidiomycota</taxon>
        <taxon>Pucciniomycotina</taxon>
        <taxon>Pucciniomycetes</taxon>
        <taxon>Pucciniales</taxon>
        <taxon>Pucciniaceae</taxon>
        <taxon>Puccinia</taxon>
    </lineage>
</organism>